<evidence type="ECO:0000256" key="5">
    <source>
        <dbReference type="ARBA" id="ARBA00023175"/>
    </source>
</evidence>
<dbReference type="InterPro" id="IPR019821">
    <property type="entry name" value="Kinesin_motor_CS"/>
</dbReference>
<dbReference type="InterPro" id="IPR001752">
    <property type="entry name" value="Kinesin_motor_dom"/>
</dbReference>
<organism evidence="11 12">
    <name type="scientific">Stephania japonica</name>
    <dbReference type="NCBI Taxonomy" id="461633"/>
    <lineage>
        <taxon>Eukaryota</taxon>
        <taxon>Viridiplantae</taxon>
        <taxon>Streptophyta</taxon>
        <taxon>Embryophyta</taxon>
        <taxon>Tracheophyta</taxon>
        <taxon>Spermatophyta</taxon>
        <taxon>Magnoliopsida</taxon>
        <taxon>Ranunculales</taxon>
        <taxon>Menispermaceae</taxon>
        <taxon>Menispermoideae</taxon>
        <taxon>Cissampelideae</taxon>
        <taxon>Stephania</taxon>
    </lineage>
</organism>
<dbReference type="PANTHER" id="PTHR37739">
    <property type="entry name" value="KINESIN-LIKE PROTEIN KIN-12D"/>
    <property type="match status" value="1"/>
</dbReference>
<keyword evidence="1" id="KW-0493">Microtubule</keyword>
<dbReference type="SUPFAM" id="SSF52540">
    <property type="entry name" value="P-loop containing nucleoside triphosphate hydrolases"/>
    <property type="match status" value="1"/>
</dbReference>
<evidence type="ECO:0000256" key="3">
    <source>
        <dbReference type="ARBA" id="ARBA00022840"/>
    </source>
</evidence>
<evidence type="ECO:0000259" key="10">
    <source>
        <dbReference type="PROSITE" id="PS50067"/>
    </source>
</evidence>
<feature type="domain" description="Kinesin motor" evidence="10">
    <location>
        <begin position="1"/>
        <end position="313"/>
    </location>
</feature>
<feature type="region of interest" description="Disordered" evidence="9">
    <location>
        <begin position="705"/>
        <end position="737"/>
    </location>
</feature>
<evidence type="ECO:0000256" key="1">
    <source>
        <dbReference type="ARBA" id="ARBA00022701"/>
    </source>
</evidence>
<comment type="caution">
    <text evidence="11">The sequence shown here is derived from an EMBL/GenBank/DDBJ whole genome shotgun (WGS) entry which is preliminary data.</text>
</comment>
<keyword evidence="3" id="KW-0067">ATP-binding</keyword>
<dbReference type="PROSITE" id="PS50067">
    <property type="entry name" value="KINESIN_MOTOR_2"/>
    <property type="match status" value="1"/>
</dbReference>
<dbReference type="GO" id="GO:0005524">
    <property type="term" value="F:ATP binding"/>
    <property type="evidence" value="ECO:0007669"/>
    <property type="project" value="UniProtKB-KW"/>
</dbReference>
<keyword evidence="5" id="KW-0505">Motor protein</keyword>
<dbReference type="PRINTS" id="PR00380">
    <property type="entry name" value="KINESINHEAVY"/>
</dbReference>
<keyword evidence="2" id="KW-0547">Nucleotide-binding</keyword>
<dbReference type="PANTHER" id="PTHR37739:SF14">
    <property type="entry name" value="KINESIN-LIKE PROTEIN KIN-12E"/>
    <property type="match status" value="1"/>
</dbReference>
<feature type="coiled-coil region" evidence="8">
    <location>
        <begin position="320"/>
        <end position="354"/>
    </location>
</feature>
<gene>
    <name evidence="11" type="ORF">Sjap_002111</name>
</gene>
<dbReference type="EMBL" id="JBBNAE010000001">
    <property type="protein sequence ID" value="KAK9154631.1"/>
    <property type="molecule type" value="Genomic_DNA"/>
</dbReference>
<dbReference type="InterPro" id="IPR044986">
    <property type="entry name" value="KIF15/KIN-12"/>
</dbReference>
<proteinExistence type="inferred from homology"/>
<evidence type="ECO:0000256" key="6">
    <source>
        <dbReference type="ARBA" id="ARBA00034488"/>
    </source>
</evidence>
<feature type="coiled-coil region" evidence="8">
    <location>
        <begin position="930"/>
        <end position="957"/>
    </location>
</feature>
<evidence type="ECO:0000256" key="7">
    <source>
        <dbReference type="PROSITE-ProRule" id="PRU00283"/>
    </source>
</evidence>
<feature type="coiled-coil region" evidence="8">
    <location>
        <begin position="1129"/>
        <end position="1177"/>
    </location>
</feature>
<feature type="coiled-coil region" evidence="8">
    <location>
        <begin position="740"/>
        <end position="825"/>
    </location>
</feature>
<dbReference type="GO" id="GO:0003777">
    <property type="term" value="F:microtubule motor activity"/>
    <property type="evidence" value="ECO:0007669"/>
    <property type="project" value="InterPro"/>
</dbReference>
<dbReference type="Pfam" id="PF00225">
    <property type="entry name" value="Kinesin"/>
    <property type="match status" value="2"/>
</dbReference>
<dbReference type="GO" id="GO:0008017">
    <property type="term" value="F:microtubule binding"/>
    <property type="evidence" value="ECO:0007669"/>
    <property type="project" value="InterPro"/>
</dbReference>
<evidence type="ECO:0000313" key="12">
    <source>
        <dbReference type="Proteomes" id="UP001417504"/>
    </source>
</evidence>
<dbReference type="Proteomes" id="UP001417504">
    <property type="component" value="Unassembled WGS sequence"/>
</dbReference>
<name>A0AAP0PVS2_9MAGN</name>
<dbReference type="InterPro" id="IPR036961">
    <property type="entry name" value="Kinesin_motor_dom_sf"/>
</dbReference>
<comment type="similarity">
    <text evidence="6">Belongs to the TRAFAC class myosin-kinesin ATPase superfamily. Kinesin family. KIN-12 subfamily.</text>
</comment>
<comment type="caution">
    <text evidence="7">Lacks conserved residue(s) required for the propagation of feature annotation.</text>
</comment>
<evidence type="ECO:0000256" key="4">
    <source>
        <dbReference type="ARBA" id="ARBA00023054"/>
    </source>
</evidence>
<dbReference type="GO" id="GO:0007018">
    <property type="term" value="P:microtubule-based movement"/>
    <property type="evidence" value="ECO:0007669"/>
    <property type="project" value="InterPro"/>
</dbReference>
<dbReference type="InterPro" id="IPR027417">
    <property type="entry name" value="P-loop_NTPase"/>
</dbReference>
<dbReference type="SMART" id="SM00129">
    <property type="entry name" value="KISc"/>
    <property type="match status" value="1"/>
</dbReference>
<keyword evidence="4 8" id="KW-0175">Coiled coil</keyword>
<evidence type="ECO:0000256" key="2">
    <source>
        <dbReference type="ARBA" id="ARBA00022741"/>
    </source>
</evidence>
<dbReference type="GO" id="GO:0005874">
    <property type="term" value="C:microtubule"/>
    <property type="evidence" value="ECO:0007669"/>
    <property type="project" value="UniProtKB-KW"/>
</dbReference>
<protein>
    <recommendedName>
        <fullName evidence="10">Kinesin motor domain-containing protein</fullName>
    </recommendedName>
</protein>
<evidence type="ECO:0000313" key="11">
    <source>
        <dbReference type="EMBL" id="KAK9154631.1"/>
    </source>
</evidence>
<sequence>MPIISDAATALKSRFGFHQSSSEPDLVRSSPAVIAKSASKDALFLSSSSSSVDGERDDRVETEKSLSQSFEFQDDPAFWKDHNVQVIIRVRPLSDSEISLQGYNKCVKQDGCQTITWMGHPESRFTFDLVADENVTQEKLFKVAGLPMVENCMEGYNSCMFAYGQEKDARRDDKLVFICKCSFLEIYNEQILDLLDPSSANLQIREDSKKGVYVENLRELEVSSARDVMLQLIQGAANRKVASTNMNRASSRSHSVFTCIIESKWESQGVTHHRFARLNLVDLAGSERQKSSGAEGERLKEATNINKSLSTLGLFTAVVNEDASGDVLALRTQIQQLKKEVSRLRGMVNEGAENQENDNLSICGSPGSFKWEGLQGSFSPLISDKKLSQKKDYEAALVAAFRREMDKEIALQALTAENQAAMHLVKQREDEIQGLKMRLRFREAGIKRLESVASGKISAEVHLLQEKEEHLKEIDVLSNQVDRNQEVTRFAMENLRLKEELRRLKSFYVEGEREMMNEQIKILQNKLLEALDWKLMHESDPGLVQEPRSPSHTSIKEENEFLHLQAIQNQKEMEALRRKLNTSLEEREKLERYVEGLVSELEEEKKSNKNLNEQAMQQTQVELPLSSRRLDHPSDANYNDQMELETMVDAIAAASQREAEAHEKAITLSKENDELRMKLKVLIEDNNKLIELYEGAVSETKRFIERQGARTPDESEDKTDQMVDSVDVHEESDVDRSRKIESLEHQLQEMKEENEKLMGLYEKAMQERDGFKSEEKINQPIGSVDAHEENVVSRSRKIESLEHQLQEMHDENEKLMGLYEKAMQERDGFKRMLDFSTQDNVGEIKEEFDCPEKLVEVDEMENFECNEFASKSDNAHVYSDDIGFSGLTKQDGSGACAEDIFVDGMNRNVQEETVWIDEISHLETRPPKLLRGESEELIFVRDKLENAQAKIASAAEALTLLGLLESTTIEMEMLSKGIEEAEKGVLVKQQEIVGLKCCSSDTLNRKSVVSNKLSALKSTVSRFSSSISYWEQREARAKARLEDSSSFIEQKKRVLVNLCTQMEETELAQRKAQESEVKLNNHLSSLKSKLEDDIQRKESEKVLFAIENFNISDAPANRNWQSGGKATELLKSEEDRTKLQREIKQCQENLAVILKEIDVSKRKFTKLETEKQAAEREITSRLKTEVELELGFQQIKQEKETIVEMAEKGKDELGTLMIEYHQCVFESELKGEEMKVLEEELVIDISNRDELRERMAVVASKRTLLLNDTRCSEQLVTSKVEEQLQEVRMSVSEAKSLLVDRRDSLSYY</sequence>
<keyword evidence="12" id="KW-1185">Reference proteome</keyword>
<feature type="coiled-coil region" evidence="8">
    <location>
        <begin position="566"/>
        <end position="621"/>
    </location>
</feature>
<dbReference type="PROSITE" id="PS00411">
    <property type="entry name" value="KINESIN_MOTOR_1"/>
    <property type="match status" value="1"/>
</dbReference>
<reference evidence="11 12" key="1">
    <citation type="submission" date="2024-01" db="EMBL/GenBank/DDBJ databases">
        <title>Genome assemblies of Stephania.</title>
        <authorList>
            <person name="Yang L."/>
        </authorList>
    </citation>
    <scope>NUCLEOTIDE SEQUENCE [LARGE SCALE GENOMIC DNA]</scope>
    <source>
        <strain evidence="11">QJT</strain>
        <tissue evidence="11">Leaf</tissue>
    </source>
</reference>
<evidence type="ECO:0000256" key="9">
    <source>
        <dbReference type="SAM" id="MobiDB-lite"/>
    </source>
</evidence>
<dbReference type="Gene3D" id="3.40.850.10">
    <property type="entry name" value="Kinesin motor domain"/>
    <property type="match status" value="2"/>
</dbReference>
<evidence type="ECO:0000256" key="8">
    <source>
        <dbReference type="SAM" id="Coils"/>
    </source>
</evidence>
<accession>A0AAP0PVS2</accession>